<dbReference type="AlphaFoldDB" id="A0AA39A8L9"/>
<reference evidence="1 2" key="1">
    <citation type="journal article" date="2023" name="BMC Biotechnol.">
        <title>Vitis rotundifolia cv Carlos genome sequencing.</title>
        <authorList>
            <person name="Huff M."/>
            <person name="Hulse-Kemp A."/>
            <person name="Scheffler B."/>
            <person name="Youngblood R."/>
            <person name="Simpson S."/>
            <person name="Babiker E."/>
            <person name="Staton M."/>
        </authorList>
    </citation>
    <scope>NUCLEOTIDE SEQUENCE [LARGE SCALE GENOMIC DNA]</scope>
    <source>
        <tissue evidence="1">Leaf</tissue>
    </source>
</reference>
<sequence>MKFMAMFLPSFSFEINSENVQKHVSHVPLTPDDHQLLTCGVEEAIKCCNISFGECPHIYEKPVLALYPMDGLLMGNGCLMASLIGTSALGLQTLMFADIMVSYVGS</sequence>
<gene>
    <name evidence="1" type="ORF">PVL29_003888</name>
</gene>
<protein>
    <submittedName>
        <fullName evidence="1">Uncharacterized protein</fullName>
    </submittedName>
</protein>
<dbReference type="EMBL" id="JARBHA010000004">
    <property type="protein sequence ID" value="KAJ9701864.1"/>
    <property type="molecule type" value="Genomic_DNA"/>
</dbReference>
<comment type="caution">
    <text evidence="1">The sequence shown here is derived from an EMBL/GenBank/DDBJ whole genome shotgun (WGS) entry which is preliminary data.</text>
</comment>
<proteinExistence type="predicted"/>
<name>A0AA39A8L9_VITRO</name>
<accession>A0AA39A8L9</accession>
<dbReference type="Proteomes" id="UP001168098">
    <property type="component" value="Unassembled WGS sequence"/>
</dbReference>
<keyword evidence="2" id="KW-1185">Reference proteome</keyword>
<evidence type="ECO:0000313" key="1">
    <source>
        <dbReference type="EMBL" id="KAJ9701864.1"/>
    </source>
</evidence>
<evidence type="ECO:0000313" key="2">
    <source>
        <dbReference type="Proteomes" id="UP001168098"/>
    </source>
</evidence>
<organism evidence="1 2">
    <name type="scientific">Vitis rotundifolia</name>
    <name type="common">Muscadine grape</name>
    <dbReference type="NCBI Taxonomy" id="103349"/>
    <lineage>
        <taxon>Eukaryota</taxon>
        <taxon>Viridiplantae</taxon>
        <taxon>Streptophyta</taxon>
        <taxon>Embryophyta</taxon>
        <taxon>Tracheophyta</taxon>
        <taxon>Spermatophyta</taxon>
        <taxon>Magnoliopsida</taxon>
        <taxon>eudicotyledons</taxon>
        <taxon>Gunneridae</taxon>
        <taxon>Pentapetalae</taxon>
        <taxon>rosids</taxon>
        <taxon>Vitales</taxon>
        <taxon>Vitaceae</taxon>
        <taxon>Viteae</taxon>
        <taxon>Vitis</taxon>
    </lineage>
</organism>